<evidence type="ECO:0000313" key="2">
    <source>
        <dbReference type="EMBL" id="GAA4603498.1"/>
    </source>
</evidence>
<dbReference type="Gene3D" id="3.40.50.880">
    <property type="match status" value="1"/>
</dbReference>
<organism evidence="2 3">
    <name type="scientific">Actinoallomurus liliacearum</name>
    <dbReference type="NCBI Taxonomy" id="1080073"/>
    <lineage>
        <taxon>Bacteria</taxon>
        <taxon>Bacillati</taxon>
        <taxon>Actinomycetota</taxon>
        <taxon>Actinomycetes</taxon>
        <taxon>Streptosporangiales</taxon>
        <taxon>Thermomonosporaceae</taxon>
        <taxon>Actinoallomurus</taxon>
    </lineage>
</organism>
<dbReference type="InterPro" id="IPR029062">
    <property type="entry name" value="Class_I_gatase-like"/>
</dbReference>
<dbReference type="RefSeq" id="WP_345349387.1">
    <property type="nucleotide sequence ID" value="NZ_BAABHJ010000002.1"/>
</dbReference>
<gene>
    <name evidence="2" type="ORF">GCM10023195_11630</name>
</gene>
<dbReference type="EMBL" id="BAABHJ010000002">
    <property type="protein sequence ID" value="GAA4603498.1"/>
    <property type="molecule type" value="Genomic_DNA"/>
</dbReference>
<dbReference type="Pfam" id="PF06283">
    <property type="entry name" value="ThuA"/>
    <property type="match status" value="1"/>
</dbReference>
<dbReference type="PANTHER" id="PTHR40469">
    <property type="entry name" value="SECRETED GLYCOSYL HYDROLASE"/>
    <property type="match status" value="1"/>
</dbReference>
<dbReference type="PANTHER" id="PTHR40469:SF2">
    <property type="entry name" value="GALACTOSE-BINDING DOMAIN-LIKE SUPERFAMILY PROTEIN"/>
    <property type="match status" value="1"/>
</dbReference>
<reference evidence="3" key="1">
    <citation type="journal article" date="2019" name="Int. J. Syst. Evol. Microbiol.">
        <title>The Global Catalogue of Microorganisms (GCM) 10K type strain sequencing project: providing services to taxonomists for standard genome sequencing and annotation.</title>
        <authorList>
            <consortium name="The Broad Institute Genomics Platform"/>
            <consortium name="The Broad Institute Genome Sequencing Center for Infectious Disease"/>
            <person name="Wu L."/>
            <person name="Ma J."/>
        </authorList>
    </citation>
    <scope>NUCLEOTIDE SEQUENCE [LARGE SCALE GENOMIC DNA]</scope>
    <source>
        <strain evidence="3">JCM 17938</strain>
    </source>
</reference>
<dbReference type="SUPFAM" id="SSF52317">
    <property type="entry name" value="Class I glutamine amidotransferase-like"/>
    <property type="match status" value="1"/>
</dbReference>
<proteinExistence type="predicted"/>
<evidence type="ECO:0000259" key="1">
    <source>
        <dbReference type="Pfam" id="PF06283"/>
    </source>
</evidence>
<feature type="domain" description="ThuA-like" evidence="1">
    <location>
        <begin position="9"/>
        <end position="220"/>
    </location>
</feature>
<protein>
    <submittedName>
        <fullName evidence="2">ThuA domain-containing protein</fullName>
    </submittedName>
</protein>
<dbReference type="Proteomes" id="UP001500212">
    <property type="component" value="Unassembled WGS sequence"/>
</dbReference>
<name>A0ABP8TDX2_9ACTN</name>
<keyword evidence="3" id="KW-1185">Reference proteome</keyword>
<accession>A0ABP8TDX2</accession>
<sequence>MTPPTGKTALVVRGGWDGHFPIEASDRYAKVLERGGYDVTTSETLDSYLDADLLRNIDLIVQCWTMGTISGEQVAGLSAAVRAGTGFAGWHGGVIDAFRDATAYQLITGGQFVHHPRGFVEYEVRPVPGKEEHPVTAGLEAFTVCTEQYYVHTDPTIDVLAVTDFVDDPDLPGAAGTTVPVAWTRRWGAGRVFVTTLGHAPADLEVPQTHAMVTRGLTWATR</sequence>
<dbReference type="InterPro" id="IPR029010">
    <property type="entry name" value="ThuA-like"/>
</dbReference>
<comment type="caution">
    <text evidence="2">The sequence shown here is derived from an EMBL/GenBank/DDBJ whole genome shotgun (WGS) entry which is preliminary data.</text>
</comment>
<evidence type="ECO:0000313" key="3">
    <source>
        <dbReference type="Proteomes" id="UP001500212"/>
    </source>
</evidence>